<comment type="caution">
    <text evidence="1">The sequence shown here is derived from an EMBL/GenBank/DDBJ whole genome shotgun (WGS) entry which is preliminary data.</text>
</comment>
<gene>
    <name evidence="1" type="ORF">FHW14_003638</name>
</gene>
<organism evidence="1 2">
    <name type="scientific">Terracoccus luteus</name>
    <dbReference type="NCBI Taxonomy" id="53356"/>
    <lineage>
        <taxon>Bacteria</taxon>
        <taxon>Bacillati</taxon>
        <taxon>Actinomycetota</taxon>
        <taxon>Actinomycetes</taxon>
        <taxon>Micrococcales</taxon>
        <taxon>Intrasporangiaceae</taxon>
        <taxon>Terracoccus</taxon>
    </lineage>
</organism>
<dbReference type="RefSeq" id="WP_184511394.1">
    <property type="nucleotide sequence ID" value="NZ_JACHVT010000012.1"/>
</dbReference>
<evidence type="ECO:0000313" key="1">
    <source>
        <dbReference type="EMBL" id="MBB2988444.1"/>
    </source>
</evidence>
<proteinExistence type="predicted"/>
<dbReference type="AlphaFoldDB" id="A0A839Q0F9"/>
<protein>
    <submittedName>
        <fullName evidence="1">Uncharacterized protein</fullName>
    </submittedName>
</protein>
<accession>A0A839Q0F9</accession>
<reference evidence="1 2" key="1">
    <citation type="submission" date="2020-08" db="EMBL/GenBank/DDBJ databases">
        <title>Genomic Encyclopedia of Type Strains, Phase IV (KMG-V): Genome sequencing to study the core and pangenomes of soil and plant-associated prokaryotes.</title>
        <authorList>
            <person name="Whitman W."/>
        </authorList>
    </citation>
    <scope>NUCLEOTIDE SEQUENCE [LARGE SCALE GENOMIC DNA]</scope>
    <source>
        <strain evidence="1 2">B3ACCR2</strain>
    </source>
</reference>
<dbReference type="Proteomes" id="UP000590811">
    <property type="component" value="Unassembled WGS sequence"/>
</dbReference>
<evidence type="ECO:0000313" key="2">
    <source>
        <dbReference type="Proteomes" id="UP000590811"/>
    </source>
</evidence>
<dbReference type="EMBL" id="JACHVT010000012">
    <property type="protein sequence ID" value="MBB2988444.1"/>
    <property type="molecule type" value="Genomic_DNA"/>
</dbReference>
<sequence>MFPAPYTRGLTRSSSVLARVWPFGRGLLAVLAAIVAAAPTPPAAHPPARVQPRALWVWSFDDPRATVDFARRHGVTQMFVAVPTRVTTAPTLPKLRDLAVRAKAAGMRLDALGGDPAWIDNPDWVVTNWVRPVLATGLFTGVHVDMEPYTTPAWDTARTGTVTRYLQTLDRLRVAAGAAPVEADIPFWFWQVRTDTGLTLDQEVMKRTAGVTVMAYRNTAAGPDGTLEVAAAELAHARALGKPVRIGQETNDLGTSASEVKQTFFGKSEQAVNDQLAQVDAGARRFSRYVGIAIHDYMGYAALGR</sequence>
<name>A0A839Q0F9_9MICO</name>